<protein>
    <submittedName>
        <fullName evidence="9">OmpA/MotB domain protein</fullName>
    </submittedName>
</protein>
<evidence type="ECO:0000256" key="6">
    <source>
        <dbReference type="ARBA" id="ARBA00023136"/>
    </source>
</evidence>
<dbReference type="Proteomes" id="UP000006443">
    <property type="component" value="Unassembled WGS sequence"/>
</dbReference>
<evidence type="ECO:0000313" key="9">
    <source>
        <dbReference type="EMBL" id="EEG76519.1"/>
    </source>
</evidence>
<dbReference type="AlphaFoldDB" id="C0GJH2"/>
<dbReference type="PROSITE" id="PS51123">
    <property type="entry name" value="OMPA_2"/>
    <property type="match status" value="1"/>
</dbReference>
<name>C0GJH2_DETAL</name>
<dbReference type="CDD" id="cd07185">
    <property type="entry name" value="OmpA_C-like"/>
    <property type="match status" value="1"/>
</dbReference>
<dbReference type="SUPFAM" id="SSF103088">
    <property type="entry name" value="OmpA-like"/>
    <property type="match status" value="1"/>
</dbReference>
<dbReference type="InterPro" id="IPR006665">
    <property type="entry name" value="OmpA-like"/>
</dbReference>
<evidence type="ECO:0000256" key="7">
    <source>
        <dbReference type="PROSITE-ProRule" id="PRU00473"/>
    </source>
</evidence>
<comment type="similarity">
    <text evidence="2">Belongs to the MotB family.</text>
</comment>
<evidence type="ECO:0000256" key="5">
    <source>
        <dbReference type="ARBA" id="ARBA00022989"/>
    </source>
</evidence>
<dbReference type="InterPro" id="IPR050330">
    <property type="entry name" value="Bact_OuterMem_StrucFunc"/>
</dbReference>
<keyword evidence="6 7" id="KW-0472">Membrane</keyword>
<dbReference type="PANTHER" id="PTHR30329">
    <property type="entry name" value="STATOR ELEMENT OF FLAGELLAR MOTOR COMPLEX"/>
    <property type="match status" value="1"/>
</dbReference>
<dbReference type="EMBL" id="ACJM01000016">
    <property type="protein sequence ID" value="EEG76519.1"/>
    <property type="molecule type" value="Genomic_DNA"/>
</dbReference>
<gene>
    <name evidence="9" type="ORF">DealDRAFT_2631</name>
</gene>
<evidence type="ECO:0000256" key="2">
    <source>
        <dbReference type="ARBA" id="ARBA00008914"/>
    </source>
</evidence>
<dbReference type="GO" id="GO:0005886">
    <property type="term" value="C:plasma membrane"/>
    <property type="evidence" value="ECO:0007669"/>
    <property type="project" value="UniProtKB-SubCell"/>
</dbReference>
<dbReference type="Gene3D" id="3.30.1330.60">
    <property type="entry name" value="OmpA-like domain"/>
    <property type="match status" value="1"/>
</dbReference>
<keyword evidence="3" id="KW-1003">Cell membrane</keyword>
<dbReference type="InterPro" id="IPR025713">
    <property type="entry name" value="MotB-like_N_dom"/>
</dbReference>
<keyword evidence="5" id="KW-1133">Transmembrane helix</keyword>
<dbReference type="InterPro" id="IPR036737">
    <property type="entry name" value="OmpA-like_sf"/>
</dbReference>
<evidence type="ECO:0000313" key="10">
    <source>
        <dbReference type="Proteomes" id="UP000006443"/>
    </source>
</evidence>
<accession>C0GJH2</accession>
<dbReference type="eggNOG" id="COG1360">
    <property type="taxonomic scope" value="Bacteria"/>
</dbReference>
<evidence type="ECO:0000256" key="4">
    <source>
        <dbReference type="ARBA" id="ARBA00022692"/>
    </source>
</evidence>
<keyword evidence="4" id="KW-0812">Transmembrane</keyword>
<dbReference type="STRING" id="555088.DealDRAFT_2631"/>
<evidence type="ECO:0000256" key="3">
    <source>
        <dbReference type="ARBA" id="ARBA00022475"/>
    </source>
</evidence>
<dbReference type="Pfam" id="PF00691">
    <property type="entry name" value="OmpA"/>
    <property type="match status" value="1"/>
</dbReference>
<reference evidence="9 10" key="1">
    <citation type="submission" date="2009-02" db="EMBL/GenBank/DDBJ databases">
        <title>Sequencing of the draft genome and assembly of Dethiobacter alkaliphilus AHT 1.</title>
        <authorList>
            <consortium name="US DOE Joint Genome Institute (JGI-PGF)"/>
            <person name="Lucas S."/>
            <person name="Copeland A."/>
            <person name="Lapidus A."/>
            <person name="Glavina del Rio T."/>
            <person name="Dalin E."/>
            <person name="Tice H."/>
            <person name="Bruce D."/>
            <person name="Goodwin L."/>
            <person name="Pitluck S."/>
            <person name="Larimer F."/>
            <person name="Land M.L."/>
            <person name="Hauser L."/>
            <person name="Muyzer G."/>
        </authorList>
    </citation>
    <scope>NUCLEOTIDE SEQUENCE [LARGE SCALE GENOMIC DNA]</scope>
    <source>
        <strain evidence="9 10">AHT 1</strain>
    </source>
</reference>
<comment type="caution">
    <text evidence="9">The sequence shown here is derived from an EMBL/GenBank/DDBJ whole genome shotgun (WGS) entry which is preliminary data.</text>
</comment>
<keyword evidence="10" id="KW-1185">Reference proteome</keyword>
<evidence type="ECO:0000256" key="1">
    <source>
        <dbReference type="ARBA" id="ARBA00004162"/>
    </source>
</evidence>
<sequence length="227" mass="25883">MTTYSDMVTLLLAFFVLLFSYSVIDVIKFQQIMSSIQVSFLGQDGIMESSLDPSRGEMIELAVDHKFEDVLMTYLEVKSHLQEEGLANIIDVRIEDRGVVLEIQDRLLFDTGRAEIRPEARELLVKVAGILANVPNQIIVEGHTDNVPIQTAQYPSNWELSVDRAVRVVRYLSERQDIDPERFLATGYGEFQPVASNETVQGRAKNRRVNIVISEVNLLDREVDYYE</sequence>
<organism evidence="9 10">
    <name type="scientific">Dethiobacter alkaliphilus AHT 1</name>
    <dbReference type="NCBI Taxonomy" id="555088"/>
    <lineage>
        <taxon>Bacteria</taxon>
        <taxon>Bacillati</taxon>
        <taxon>Bacillota</taxon>
        <taxon>Dethiobacteria</taxon>
        <taxon>Dethiobacterales</taxon>
        <taxon>Dethiobacteraceae</taxon>
        <taxon>Dethiobacter</taxon>
    </lineage>
</organism>
<comment type="subcellular location">
    <subcellularLocation>
        <location evidence="1">Cell membrane</location>
        <topology evidence="1">Single-pass membrane protein</topology>
    </subcellularLocation>
</comment>
<dbReference type="Pfam" id="PF13677">
    <property type="entry name" value="MotB_plug"/>
    <property type="match status" value="1"/>
</dbReference>
<dbReference type="PANTHER" id="PTHR30329:SF21">
    <property type="entry name" value="LIPOPROTEIN YIAD-RELATED"/>
    <property type="match status" value="1"/>
</dbReference>
<feature type="domain" description="OmpA-like" evidence="8">
    <location>
        <begin position="96"/>
        <end position="217"/>
    </location>
</feature>
<evidence type="ECO:0000259" key="8">
    <source>
        <dbReference type="PROSITE" id="PS51123"/>
    </source>
</evidence>
<proteinExistence type="inferred from homology"/>